<dbReference type="Pfam" id="PF01660">
    <property type="entry name" value="Vmethyltransf"/>
    <property type="match status" value="1"/>
</dbReference>
<accession>A0A7S6SNK1</accession>
<evidence type="ECO:0000256" key="1">
    <source>
        <dbReference type="ARBA" id="ARBA00022484"/>
    </source>
</evidence>
<sequence length="1699" mass="192267">MSLGASSQRVAYANLYANVGSDKLSEVRDRKAKSIDDIESYANNLFDYYVSDDVHDFLAAKGLPLSVNCFRAHSHPISKMIENHFIFNLIGNNLTKDSTFVSFKEEKLVVLKSKKNRLDGNMAIINRIIHAKDALRYKDPLRNIWFDEDPVSLKNLRDSTRVVIHDEVHYWGLYDFQKFLCLINCPLVYSIIYPAELHNGYTFSLYPDLYEFILSPDGKTFTWKPDGKASGSYRQPVNSWLLSTNKTMDLNGRTWTITKLESIGSHHLFLCTLGDLVTESEAIYDDYSLVDPRLFSNLEQRMPKLRASYMHKVIHYLMALKKPDAASAVSKLRQLARGDETTDEMIFSGVVATQIAELKYFSEVGGLIDLSKFMKVGFARFFGQQVEYILNKKWYHLDSFTQMVKLMVKAEVVIKMGYKPVVGGNQNILVEPLVNGLSNRLKSAGLQALEDLAEPGVPERSRSPYSFIYNDGERMCDAGDPVLELAEFKKMLGHPKNTFEQKWCFYPTKPTDGSNFTYQEVAKNIYIRVYLIANPEPHVLLLEGLIDLEEYKRMVSAQPTRQTVVTMVEEVTQKPEEEEKFEQSMEKLREVRNNLCLIKPIADHFGLPVPVVISKATVEMPNFSRYLNEEGLSMPGLYMLCKNMNLTLSILADSGYLHVQGAYKPLGLRITGDHAVPYRYIKSKNDPSDALMVNPGVGSMEIEVSSTYAAKLQASFEKGFTGLKLNDFGGKWTNKKKLGRVENLTVSTCFGFAGSGKTSGITQMLKLGHGMEVVVVSPRRALSEEWKKELKETDVKVFTYENYFLKHNHKADLLILDEVPLLPPGYIDLVHFSKPVGHIMILGDPLQTSYHADSDAITLAEVEGDIFKRLHPISKGKCACGLTVVPCKFNGEVPKFDFSAADQLKGRKGLFYSKGGEGYKYNGGQHESRGWLDTLDTIVESCGYCANDFDHCLVQEYVAGGSIGAHSDDEPIYPLDNPILTVQLSGSSTFTLSCKKGDTALELDGAQFFLMPNGCQRSHKHAVKAHEHRISLTFRSTRPLELMSVKELGVPYLFLTNRLSAEQNILGVPSFGSGHFEVKEVKKLSKELLTLCFSRATVEEEQKNLDICTVGQAQGLSRDVIQLYFDSGAMKCSDEVVITALTRARKGIHMFFKVSRNDLKKCASEFLREFIISGKIKEGNMLAKIEAKLGNCKFTRRNVHIGSGSAEIEEHLKGDPGLKAMLLILEAEEMEPEFMQQEVVPETIRTHLALSTFHNEQFASELKAKENREHYLYGTGYSTQIRDDKDSEYHPGPSAPSSIYLHHTADDDVLFYLSIKKRLRFADYEKNARSFRLKEKLGQSIFSEFLKRADFMNFTYPPAVDETQMALDFTMKRIQKSASILEAHSYRSDADWPSNYLKLFIKNQDCTKMEKRGSDAKAGQTIACFSHAVLCKFGPILRKTEAQLRAILPPHVLIFSQKNYDDLNTWSKRYFDDFSGTDSDYEAFDRSQDGAILSFEICLLKHFLWPEELIEEYKTLKLMMGCQLGDLAVMRFSGEFGTFFFNTMCNMAFTYLRYFIGPNQPIAFAGDDMVAPGQLIVNNTMSSILNQLELKAKVNYSDSPLFCGWRMSPYGIVKDPNLLLDRLEMKKAEGKLEDCLANYALEASYGYRLSEHLCELNIDLDAFQELIRKIVMLKGRLPKQIASLFDDSDDIISSDEELE</sequence>
<dbReference type="InterPro" id="IPR044861">
    <property type="entry name" value="IPNS-like_FE2OG_OXY"/>
</dbReference>
<organism evidence="14">
    <name type="scientific">Grapevine virus E</name>
    <dbReference type="NCBI Taxonomy" id="516956"/>
    <lineage>
        <taxon>Viruses</taxon>
        <taxon>Riboviria</taxon>
        <taxon>Orthornavirae</taxon>
        <taxon>Kitrinoviricota</taxon>
        <taxon>Alsuviricetes</taxon>
        <taxon>Tymovirales</taxon>
        <taxon>Betaflexiviridae</taxon>
        <taxon>Trivirinae</taxon>
        <taxon>Vitivirus</taxon>
        <taxon>Vitivirus epsilonvitis</taxon>
    </lineage>
</organism>
<dbReference type="InterPro" id="IPR007094">
    <property type="entry name" value="RNA-dir_pol_PSvirus"/>
</dbReference>
<comment type="catalytic activity">
    <reaction evidence="10">
        <text>ATP + H2O = ADP + phosphate + H(+)</text>
        <dbReference type="Rhea" id="RHEA:13065"/>
        <dbReference type="ChEBI" id="CHEBI:15377"/>
        <dbReference type="ChEBI" id="CHEBI:15378"/>
        <dbReference type="ChEBI" id="CHEBI:30616"/>
        <dbReference type="ChEBI" id="CHEBI:43474"/>
        <dbReference type="ChEBI" id="CHEBI:456216"/>
        <dbReference type="EC" id="3.6.4.13"/>
    </reaction>
</comment>
<dbReference type="Gene3D" id="3.40.50.300">
    <property type="entry name" value="P-loop containing nucleotide triphosphate hydrolases"/>
    <property type="match status" value="1"/>
</dbReference>
<dbReference type="SUPFAM" id="SSF51197">
    <property type="entry name" value="Clavaminate synthase-like"/>
    <property type="match status" value="1"/>
</dbReference>
<evidence type="ECO:0000313" key="14">
    <source>
        <dbReference type="EMBL" id="QOJ37881.1"/>
    </source>
</evidence>
<evidence type="ECO:0000256" key="4">
    <source>
        <dbReference type="ARBA" id="ARBA00022741"/>
    </source>
</evidence>
<dbReference type="InterPro" id="IPR002588">
    <property type="entry name" value="Alphavirus-like_MT_dom"/>
</dbReference>
<evidence type="ECO:0000256" key="3">
    <source>
        <dbReference type="ARBA" id="ARBA00022695"/>
    </source>
</evidence>
<evidence type="ECO:0000256" key="9">
    <source>
        <dbReference type="ARBA" id="ARBA00042213"/>
    </source>
</evidence>
<keyword evidence="2" id="KW-0808">Transferase</keyword>
<dbReference type="GO" id="GO:0006351">
    <property type="term" value="P:DNA-templated transcription"/>
    <property type="evidence" value="ECO:0007669"/>
    <property type="project" value="InterPro"/>
</dbReference>
<dbReference type="GO" id="GO:0005524">
    <property type="term" value="F:ATP binding"/>
    <property type="evidence" value="ECO:0007669"/>
    <property type="project" value="UniProtKB-KW"/>
</dbReference>
<evidence type="ECO:0000256" key="10">
    <source>
        <dbReference type="ARBA" id="ARBA00047984"/>
    </source>
</evidence>
<dbReference type="EMBL" id="MN716767">
    <property type="protein sequence ID" value="QOJ37881.1"/>
    <property type="molecule type" value="Genomic_RNA"/>
</dbReference>
<evidence type="ECO:0000259" key="13">
    <source>
        <dbReference type="PROSITE" id="PS51743"/>
    </source>
</evidence>
<dbReference type="CDD" id="cd23245">
    <property type="entry name" value="Betaflexiviridae_RdRp"/>
    <property type="match status" value="1"/>
</dbReference>
<evidence type="ECO:0000256" key="6">
    <source>
        <dbReference type="ARBA" id="ARBA00022806"/>
    </source>
</evidence>
<proteinExistence type="predicted"/>
<evidence type="ECO:0000256" key="5">
    <source>
        <dbReference type="ARBA" id="ARBA00022801"/>
    </source>
</evidence>
<dbReference type="GO" id="GO:0006396">
    <property type="term" value="P:RNA processing"/>
    <property type="evidence" value="ECO:0007669"/>
    <property type="project" value="InterPro"/>
</dbReference>
<keyword evidence="7" id="KW-0067">ATP-binding</keyword>
<dbReference type="InterPro" id="IPR037151">
    <property type="entry name" value="AlkB-like_sf"/>
</dbReference>
<dbReference type="GO" id="GO:0016556">
    <property type="term" value="P:mRNA modification"/>
    <property type="evidence" value="ECO:0007669"/>
    <property type="project" value="InterPro"/>
</dbReference>
<dbReference type="GO" id="GO:0003723">
    <property type="term" value="F:RNA binding"/>
    <property type="evidence" value="ECO:0007669"/>
    <property type="project" value="InterPro"/>
</dbReference>
<evidence type="ECO:0000259" key="12">
    <source>
        <dbReference type="PROSITE" id="PS51471"/>
    </source>
</evidence>
<keyword evidence="8" id="KW-0693">Viral RNA replication</keyword>
<dbReference type="Pfam" id="PF03171">
    <property type="entry name" value="2OG-FeII_Oxy"/>
    <property type="match status" value="1"/>
</dbReference>
<feature type="domain" description="RdRp catalytic" evidence="11">
    <location>
        <begin position="1474"/>
        <end position="1581"/>
    </location>
</feature>
<dbReference type="SUPFAM" id="SSF56672">
    <property type="entry name" value="DNA/RNA polymerases"/>
    <property type="match status" value="1"/>
</dbReference>
<dbReference type="InterPro" id="IPR027351">
    <property type="entry name" value="(+)RNA_virus_helicase_core_dom"/>
</dbReference>
<gene>
    <name evidence="14" type="primary">REP</name>
    <name evidence="14" type="ORF">GVE_gp1</name>
</gene>
<dbReference type="Pfam" id="PF00978">
    <property type="entry name" value="RdRP_2"/>
    <property type="match status" value="1"/>
</dbReference>
<dbReference type="PROSITE" id="PS50507">
    <property type="entry name" value="RDRP_SSRNA_POS"/>
    <property type="match status" value="1"/>
</dbReference>
<dbReference type="PROSITE" id="PS51743">
    <property type="entry name" value="ALPHAVIRUS_MT"/>
    <property type="match status" value="1"/>
</dbReference>
<evidence type="ECO:0000259" key="11">
    <source>
        <dbReference type="PROSITE" id="PS50507"/>
    </source>
</evidence>
<keyword evidence="1" id="KW-0696">RNA-directed RNA polymerase</keyword>
<keyword evidence="5" id="KW-0378">Hydrolase</keyword>
<dbReference type="SUPFAM" id="SSF52540">
    <property type="entry name" value="P-loop containing nucleoside triphosphate hydrolases"/>
    <property type="match status" value="1"/>
</dbReference>
<dbReference type="InterPro" id="IPR005123">
    <property type="entry name" value="Oxoglu/Fe-dep_dioxygenase_dom"/>
</dbReference>
<dbReference type="Pfam" id="PF01443">
    <property type="entry name" value="Viral_helicase1"/>
    <property type="match status" value="2"/>
</dbReference>
<feature type="domain" description="Fe2OG dioxygenase" evidence="12">
    <location>
        <begin position="948"/>
        <end position="1038"/>
    </location>
</feature>
<keyword evidence="4" id="KW-0547">Nucleotide-binding</keyword>
<evidence type="ECO:0000256" key="2">
    <source>
        <dbReference type="ARBA" id="ARBA00022679"/>
    </source>
</evidence>
<dbReference type="Gene3D" id="2.60.120.590">
    <property type="entry name" value="Alpha-ketoglutarate-dependent dioxygenase AlkB-like"/>
    <property type="match status" value="1"/>
</dbReference>
<keyword evidence="6" id="KW-0347">Helicase</keyword>
<name>A0A7S6SNK1_9VIRU</name>
<dbReference type="GO" id="GO:0008174">
    <property type="term" value="F:mRNA methyltransferase activity"/>
    <property type="evidence" value="ECO:0007669"/>
    <property type="project" value="UniProtKB-UniRule"/>
</dbReference>
<dbReference type="InterPro" id="IPR043502">
    <property type="entry name" value="DNA/RNA_pol_sf"/>
</dbReference>
<dbReference type="InterPro" id="IPR001788">
    <property type="entry name" value="RNA-dep_RNA_pol_alsuvir"/>
</dbReference>
<feature type="domain" description="Alphavirus-like MT" evidence="13">
    <location>
        <begin position="66"/>
        <end position="241"/>
    </location>
</feature>
<protein>
    <recommendedName>
        <fullName evidence="9">ORF1 protein</fullName>
    </recommendedName>
</protein>
<evidence type="ECO:0000256" key="7">
    <source>
        <dbReference type="ARBA" id="ARBA00022840"/>
    </source>
</evidence>
<dbReference type="GO" id="GO:0039694">
    <property type="term" value="P:viral RNA genome replication"/>
    <property type="evidence" value="ECO:0007669"/>
    <property type="project" value="InterPro"/>
</dbReference>
<evidence type="ECO:0000256" key="8">
    <source>
        <dbReference type="ARBA" id="ARBA00022953"/>
    </source>
</evidence>
<dbReference type="GO" id="GO:0016787">
    <property type="term" value="F:hydrolase activity"/>
    <property type="evidence" value="ECO:0007669"/>
    <property type="project" value="UniProtKB-KW"/>
</dbReference>
<dbReference type="GO" id="GO:0003968">
    <property type="term" value="F:RNA-directed RNA polymerase activity"/>
    <property type="evidence" value="ECO:0007669"/>
    <property type="project" value="UniProtKB-KW"/>
</dbReference>
<dbReference type="PROSITE" id="PS51471">
    <property type="entry name" value="FE2OG_OXY"/>
    <property type="match status" value="1"/>
</dbReference>
<dbReference type="GO" id="GO:0003724">
    <property type="term" value="F:RNA helicase activity"/>
    <property type="evidence" value="ECO:0007669"/>
    <property type="project" value="UniProtKB-EC"/>
</dbReference>
<reference evidence="14" key="1">
    <citation type="submission" date="2019-11" db="EMBL/GenBank/DDBJ databases">
        <authorList>
            <person name="Hu R."/>
            <person name="Soltani N."/>
            <person name="Hajimorad R."/>
        </authorList>
    </citation>
    <scope>NUCLEOTIDE SEQUENCE</scope>
    <source>
        <strain evidence="14">Cultivated-TN1</strain>
    </source>
</reference>
<keyword evidence="3" id="KW-0548">Nucleotidyltransferase</keyword>
<dbReference type="InterPro" id="IPR027417">
    <property type="entry name" value="P-loop_NTPase"/>
</dbReference>